<dbReference type="Proteomes" id="UP000324222">
    <property type="component" value="Unassembled WGS sequence"/>
</dbReference>
<evidence type="ECO:0000313" key="2">
    <source>
        <dbReference type="Proteomes" id="UP000324222"/>
    </source>
</evidence>
<comment type="caution">
    <text evidence="1">The sequence shown here is derived from an EMBL/GenBank/DDBJ whole genome shotgun (WGS) entry which is preliminary data.</text>
</comment>
<evidence type="ECO:0000313" key="1">
    <source>
        <dbReference type="EMBL" id="MPC45296.1"/>
    </source>
</evidence>
<proteinExistence type="predicted"/>
<protein>
    <submittedName>
        <fullName evidence="1">Uncharacterized protein</fullName>
    </submittedName>
</protein>
<organism evidence="1 2">
    <name type="scientific">Portunus trituberculatus</name>
    <name type="common">Swimming crab</name>
    <name type="synonym">Neptunus trituberculatus</name>
    <dbReference type="NCBI Taxonomy" id="210409"/>
    <lineage>
        <taxon>Eukaryota</taxon>
        <taxon>Metazoa</taxon>
        <taxon>Ecdysozoa</taxon>
        <taxon>Arthropoda</taxon>
        <taxon>Crustacea</taxon>
        <taxon>Multicrustacea</taxon>
        <taxon>Malacostraca</taxon>
        <taxon>Eumalacostraca</taxon>
        <taxon>Eucarida</taxon>
        <taxon>Decapoda</taxon>
        <taxon>Pleocyemata</taxon>
        <taxon>Brachyura</taxon>
        <taxon>Eubrachyura</taxon>
        <taxon>Portunoidea</taxon>
        <taxon>Portunidae</taxon>
        <taxon>Portuninae</taxon>
        <taxon>Portunus</taxon>
    </lineage>
</organism>
<gene>
    <name evidence="1" type="ORF">E2C01_038991</name>
</gene>
<accession>A0A5B7FIN1</accession>
<dbReference type="AlphaFoldDB" id="A0A5B7FIN1"/>
<keyword evidence="2" id="KW-1185">Reference proteome</keyword>
<dbReference type="EMBL" id="VSRR010006663">
    <property type="protein sequence ID" value="MPC45296.1"/>
    <property type="molecule type" value="Genomic_DNA"/>
</dbReference>
<sequence>MRVEGDSSGTKQKKKGLLNIFAPLYTYSGTGSHTCLGVVEGALALRQDGTEILHLEEVERRNPLQMNRVVDVGEEEATRVSHVVEVVEGRSVWEDRVDVDLLDVREKPHLFVNRYPENMPFLPSDYGLYSVFKPVCLRTPQPPKHVWFHCTTLKHSLSKLHISDLSADRDNSHSSVRVTTGCTVAVSPPWVLLDRHMVLPATVMVEVWSCSGCNHKKYRPDVASIYTRAVNHNHVVVLPVSLMSICLELLTLSLPCPVLAHGGKALPDNSNREDDNFRKTIYIENDDGEMKVVGNLNEC</sequence>
<reference evidence="1 2" key="1">
    <citation type="submission" date="2019-05" db="EMBL/GenBank/DDBJ databases">
        <title>Another draft genome of Portunus trituberculatus and its Hox gene families provides insights of decapod evolution.</title>
        <authorList>
            <person name="Jeong J.-H."/>
            <person name="Song I."/>
            <person name="Kim S."/>
            <person name="Choi T."/>
            <person name="Kim D."/>
            <person name="Ryu S."/>
            <person name="Kim W."/>
        </authorList>
    </citation>
    <scope>NUCLEOTIDE SEQUENCE [LARGE SCALE GENOMIC DNA]</scope>
    <source>
        <tissue evidence="1">Muscle</tissue>
    </source>
</reference>
<name>A0A5B7FIN1_PORTR</name>